<name>A0AAW1PIX4_9CHLO</name>
<keyword evidence="2" id="KW-1185">Reference proteome</keyword>
<sequence>MFAYPKVDGTVELRAYASAHLREDVTPLLKEVVVLSSQKIRAATMITVSLHWQLPEGDGIPLTQGRSAGCDFPSSDLLTSISSCGWAALRPP</sequence>
<protein>
    <submittedName>
        <fullName evidence="1">Uncharacterized protein</fullName>
    </submittedName>
</protein>
<reference evidence="1 2" key="1">
    <citation type="journal article" date="2024" name="Nat. Commun.">
        <title>Phylogenomics reveals the evolutionary origins of lichenization in chlorophyte algae.</title>
        <authorList>
            <person name="Puginier C."/>
            <person name="Libourel C."/>
            <person name="Otte J."/>
            <person name="Skaloud P."/>
            <person name="Haon M."/>
            <person name="Grisel S."/>
            <person name="Petersen M."/>
            <person name="Berrin J.G."/>
            <person name="Delaux P.M."/>
            <person name="Dal Grande F."/>
            <person name="Keller J."/>
        </authorList>
    </citation>
    <scope>NUCLEOTIDE SEQUENCE [LARGE SCALE GENOMIC DNA]</scope>
    <source>
        <strain evidence="1 2">SAG 2036</strain>
    </source>
</reference>
<dbReference type="AlphaFoldDB" id="A0AAW1PIX4"/>
<proteinExistence type="predicted"/>
<dbReference type="EMBL" id="JALJOQ010000004">
    <property type="protein sequence ID" value="KAK9813491.1"/>
    <property type="molecule type" value="Genomic_DNA"/>
</dbReference>
<comment type="caution">
    <text evidence="1">The sequence shown here is derived from an EMBL/GenBank/DDBJ whole genome shotgun (WGS) entry which is preliminary data.</text>
</comment>
<dbReference type="Proteomes" id="UP001465755">
    <property type="component" value="Unassembled WGS sequence"/>
</dbReference>
<gene>
    <name evidence="1" type="ORF">WJX73_002073</name>
</gene>
<evidence type="ECO:0000313" key="1">
    <source>
        <dbReference type="EMBL" id="KAK9813491.1"/>
    </source>
</evidence>
<evidence type="ECO:0000313" key="2">
    <source>
        <dbReference type="Proteomes" id="UP001465755"/>
    </source>
</evidence>
<organism evidence="1 2">
    <name type="scientific">Symbiochloris irregularis</name>
    <dbReference type="NCBI Taxonomy" id="706552"/>
    <lineage>
        <taxon>Eukaryota</taxon>
        <taxon>Viridiplantae</taxon>
        <taxon>Chlorophyta</taxon>
        <taxon>core chlorophytes</taxon>
        <taxon>Trebouxiophyceae</taxon>
        <taxon>Trebouxiales</taxon>
        <taxon>Trebouxiaceae</taxon>
        <taxon>Symbiochloris</taxon>
    </lineage>
</organism>
<accession>A0AAW1PIX4</accession>